<protein>
    <submittedName>
        <fullName evidence="1">Uncharacterized protein</fullName>
    </submittedName>
</protein>
<reference evidence="1" key="1">
    <citation type="submission" date="2023-07" db="EMBL/GenBank/DDBJ databases">
        <title>Chromosome-level genome assembly of Artemia franciscana.</title>
        <authorList>
            <person name="Jo E."/>
        </authorList>
    </citation>
    <scope>NUCLEOTIDE SEQUENCE</scope>
    <source>
        <tissue evidence="1">Whole body</tissue>
    </source>
</reference>
<dbReference type="PANTHER" id="PTHR23227:SF67">
    <property type="entry name" value="CRANIOFACIAL DEVELOPMENT PROTEIN 2-LIKE"/>
    <property type="match status" value="1"/>
</dbReference>
<dbReference type="Proteomes" id="UP001187531">
    <property type="component" value="Unassembled WGS sequence"/>
</dbReference>
<accession>A0AA88L6P2</accession>
<name>A0AA88L6P2_ARTSF</name>
<dbReference type="PANTHER" id="PTHR23227">
    <property type="entry name" value="BUCENTAUR RELATED"/>
    <property type="match status" value="1"/>
</dbReference>
<dbReference type="EMBL" id="JAVRJZ010000009">
    <property type="protein sequence ID" value="KAK2718977.1"/>
    <property type="molecule type" value="Genomic_DNA"/>
</dbReference>
<comment type="caution">
    <text evidence="1">The sequence shown here is derived from an EMBL/GenBank/DDBJ whole genome shotgun (WGS) entry which is preliminary data.</text>
</comment>
<evidence type="ECO:0000313" key="1">
    <source>
        <dbReference type="EMBL" id="KAK2718977.1"/>
    </source>
</evidence>
<dbReference type="Gene3D" id="3.60.10.10">
    <property type="entry name" value="Endonuclease/exonuclease/phosphatase"/>
    <property type="match status" value="1"/>
</dbReference>
<evidence type="ECO:0000313" key="2">
    <source>
        <dbReference type="Proteomes" id="UP001187531"/>
    </source>
</evidence>
<gene>
    <name evidence="1" type="ORF">QYM36_006107</name>
</gene>
<keyword evidence="2" id="KW-1185">Reference proteome</keyword>
<sequence>MKLYPWDYPTHLIESQLSGILINSFKLIPFKRAQRNFSANSKASNTPFQKRYNLVIGKFNAVVGSKSDGNEDVMGKFGHGTKNRRGGCLLKYCRDNELVVANTLFKDRKRQKVTRRSPDGTTKNCIDYVLVLKRWKTSTLDKVALTGGDFDSDHALVMASFHLCLKSATKF</sequence>
<organism evidence="1 2">
    <name type="scientific">Artemia franciscana</name>
    <name type="common">Brine shrimp</name>
    <name type="synonym">Artemia sanfranciscana</name>
    <dbReference type="NCBI Taxonomy" id="6661"/>
    <lineage>
        <taxon>Eukaryota</taxon>
        <taxon>Metazoa</taxon>
        <taxon>Ecdysozoa</taxon>
        <taxon>Arthropoda</taxon>
        <taxon>Crustacea</taxon>
        <taxon>Branchiopoda</taxon>
        <taxon>Anostraca</taxon>
        <taxon>Artemiidae</taxon>
        <taxon>Artemia</taxon>
    </lineage>
</organism>
<dbReference type="InterPro" id="IPR027124">
    <property type="entry name" value="Swc5/CFDP1/2"/>
</dbReference>
<dbReference type="SUPFAM" id="SSF56219">
    <property type="entry name" value="DNase I-like"/>
    <property type="match status" value="1"/>
</dbReference>
<dbReference type="InterPro" id="IPR036691">
    <property type="entry name" value="Endo/exonu/phosph_ase_sf"/>
</dbReference>
<proteinExistence type="predicted"/>
<dbReference type="AlphaFoldDB" id="A0AA88L6P2"/>